<sequence length="1143" mass="126772">MANPCPLWGVLLRKFAIGKISAAELQEISSAAVKSGANSQEMLGLQSLGTMGQVKGNCHRDLRRKHFGALLSPQPWKIPCLLQQKEEGQQTSKISDCWLLLPHMWTVALEENDLLPALTCQDEELVVFWKSQKSSPQMTSALWKELDFKHPSRLPIPWLLHGDSAPYTEADSLQVVSMRCMLSKRSVSESQLLLGAVPKSAGTKEGWCTLMEELAWSFKERQTLQALNKLLVRLYTELEVEASKRMKHLKLTDLQPTTEEFPCLRHVKGAKIRAFAPVCLELCRLYKDSRVDKHRLAMVSSLNQLYTLMGEHSWQKWGAKQGEQFLAATNTLLSHYSFLARAAMDAGEYMYSLTQKHHVLVHLAEQVGWTALPNTLPAAQHLKHKGSSCNMDLHMAKKQKVLYVKGEGTSNPVLLAEGWYLDPNEDSQVLVPPDTPAIEDEESAEAEESRYCNWSLKLRVALIVILTCLGFEVLQGGLQPLLAEAERARAVPARDAEKALSEVLEDSSSAAKFGNFLGPDMKGLLKLYDAIRMFMPSRTDWLLDQRSAMLVDSFRESSAQVAGAANGTNGETVDQGLQDRLATVVQRLNKLRSGFDGRTESLMVGLHHAEMNGMKETEARHQQAERLHQEVSHHRQREQNRAERAAAQRVRDQIDLVKEVGHVLQGAWTSVARESARADLRYRGLRVSDDLSGDRDQPKWQLGQLRPFGLTPDGRPKRLRIHNACGSEPVWIAHLAGNGTGPDLQNVKIEPNAMWDFVTSTNLSSTRYWPKYRCDQHGNHCLIGESGGVGQECDQEGCAPPVDTKFEATFGDNAHLCDFATQKGCDWVDVSLVDGFTAPFQLSIEGTCYNGSGALVEDDRMHIDCMGLTLYDCPPFEELATQWVDLRATQRGKVLGCYSPCSKLTLRQWNNEIAEGRSPTDHDLLPYCCPTPPVTPKKCRKGPVRDTQYVQTLKARCPAVYGFAYDDGMGLLRCEASTRYLFTVGCPSAPDYEFPDGLFAKRKLWNLPPLPSVTVKGCEIGSAAICPDGGRCDAQTPCCSDGSLCPSWGWMEDPAAGCPHPKKLNCVKGLTKARTLDMCHVGDFVPCPATWSLKRTRGDQSGQQYFCSGDVCCPDGSLCPSASASTSANCRKKTSCVVDQIIT</sequence>
<dbReference type="InterPro" id="IPR001938">
    <property type="entry name" value="Thaumatin"/>
</dbReference>
<dbReference type="Gene3D" id="2.60.110.10">
    <property type="entry name" value="Thaumatin"/>
    <property type="match status" value="1"/>
</dbReference>
<protein>
    <submittedName>
        <fullName evidence="2">Uncharacterized protein</fullName>
    </submittedName>
</protein>
<keyword evidence="3" id="KW-1185">Reference proteome</keyword>
<dbReference type="PANTHER" id="PTHR31013">
    <property type="entry name" value="THAUMATIN FAMILY PROTEIN-RELATED"/>
    <property type="match status" value="1"/>
</dbReference>
<feature type="region of interest" description="Disordered" evidence="1">
    <location>
        <begin position="622"/>
        <end position="642"/>
    </location>
</feature>
<dbReference type="SUPFAM" id="SSF49870">
    <property type="entry name" value="Osmotin, thaumatin-like protein"/>
    <property type="match status" value="1"/>
</dbReference>
<dbReference type="SMART" id="SM00205">
    <property type="entry name" value="THN"/>
    <property type="match status" value="1"/>
</dbReference>
<name>A0ABP0IK04_9DINO</name>
<dbReference type="InterPro" id="IPR037176">
    <property type="entry name" value="Osmotin/thaumatin-like_sf"/>
</dbReference>
<gene>
    <name evidence="2" type="ORF">CCMP2556_LOCUS7078</name>
</gene>
<comment type="caution">
    <text evidence="2">The sequence shown here is derived from an EMBL/GenBank/DDBJ whole genome shotgun (WGS) entry which is preliminary data.</text>
</comment>
<dbReference type="Proteomes" id="UP001642484">
    <property type="component" value="Unassembled WGS sequence"/>
</dbReference>
<reference evidence="2 3" key="1">
    <citation type="submission" date="2024-02" db="EMBL/GenBank/DDBJ databases">
        <authorList>
            <person name="Chen Y."/>
            <person name="Shah S."/>
            <person name="Dougan E. K."/>
            <person name="Thang M."/>
            <person name="Chan C."/>
        </authorList>
    </citation>
    <scope>NUCLEOTIDE SEQUENCE [LARGE SCALE GENOMIC DNA]</scope>
</reference>
<proteinExistence type="predicted"/>
<evidence type="ECO:0000313" key="3">
    <source>
        <dbReference type="Proteomes" id="UP001642484"/>
    </source>
</evidence>
<organism evidence="2 3">
    <name type="scientific">Durusdinium trenchii</name>
    <dbReference type="NCBI Taxonomy" id="1381693"/>
    <lineage>
        <taxon>Eukaryota</taxon>
        <taxon>Sar</taxon>
        <taxon>Alveolata</taxon>
        <taxon>Dinophyceae</taxon>
        <taxon>Suessiales</taxon>
        <taxon>Symbiodiniaceae</taxon>
        <taxon>Durusdinium</taxon>
    </lineage>
</organism>
<accession>A0ABP0IK04</accession>
<dbReference type="EMBL" id="CAXAMN010003113">
    <property type="protein sequence ID" value="CAK9002941.1"/>
    <property type="molecule type" value="Genomic_DNA"/>
</dbReference>
<dbReference type="PROSITE" id="PS51367">
    <property type="entry name" value="THAUMATIN_2"/>
    <property type="match status" value="1"/>
</dbReference>
<dbReference type="Pfam" id="PF00314">
    <property type="entry name" value="Thaumatin"/>
    <property type="match status" value="1"/>
</dbReference>
<evidence type="ECO:0000256" key="1">
    <source>
        <dbReference type="SAM" id="MobiDB-lite"/>
    </source>
</evidence>
<dbReference type="PANTHER" id="PTHR31013:SF2">
    <property type="entry name" value="THAUMATIN-LIKE PROTEIN"/>
    <property type="match status" value="1"/>
</dbReference>
<evidence type="ECO:0000313" key="2">
    <source>
        <dbReference type="EMBL" id="CAK9002941.1"/>
    </source>
</evidence>